<dbReference type="Proteomes" id="UP000004121">
    <property type="component" value="Unassembled WGS sequence"/>
</dbReference>
<evidence type="ECO:0000313" key="1">
    <source>
        <dbReference type="EMBL" id="EEJ51355.1"/>
    </source>
</evidence>
<evidence type="ECO:0000313" key="2">
    <source>
        <dbReference type="Proteomes" id="UP000004121"/>
    </source>
</evidence>
<keyword evidence="2" id="KW-1185">Reference proteome</keyword>
<comment type="caution">
    <text evidence="1">The sequence shown here is derived from an EMBL/GenBank/DDBJ whole genome shotgun (WGS) entry which is preliminary data.</text>
</comment>
<dbReference type="AlphaFoldDB" id="C2KXY5"/>
<name>C2KXY5_9FIRM</name>
<proteinExistence type="predicted"/>
<accession>C2KXY5</accession>
<sequence length="48" mass="5620">MTSQFLALFHLPVRKRFLPKFTLKNNEFNNKKSSFFSCKGNIGFYSGK</sequence>
<gene>
    <name evidence="1" type="ORF">HMPREF6123_1354</name>
</gene>
<dbReference type="HOGENOM" id="CLU_3155607_0_0_9"/>
<dbReference type="InParanoid" id="C2KXY5"/>
<dbReference type="STRING" id="585501.HMPREF6123_1354"/>
<reference evidence="1 2" key="1">
    <citation type="submission" date="2009-04" db="EMBL/GenBank/DDBJ databases">
        <authorList>
            <person name="Qin X."/>
            <person name="Bachman B."/>
            <person name="Battles P."/>
            <person name="Bell A."/>
            <person name="Bess C."/>
            <person name="Bickham C."/>
            <person name="Chaboub L."/>
            <person name="Chen D."/>
            <person name="Coyle M."/>
            <person name="Deiros D.R."/>
            <person name="Dinh H."/>
            <person name="Forbes L."/>
            <person name="Fowler G."/>
            <person name="Francisco L."/>
            <person name="Fu Q."/>
            <person name="Gubbala S."/>
            <person name="Hale W."/>
            <person name="Han Y."/>
            <person name="Hemphill L."/>
            <person name="Highlander S.K."/>
            <person name="Hirani K."/>
            <person name="Hogues M."/>
            <person name="Jackson L."/>
            <person name="Jakkamsetti A."/>
            <person name="Javaid M."/>
            <person name="Jiang H."/>
            <person name="Korchina V."/>
            <person name="Kovar C."/>
            <person name="Lara F."/>
            <person name="Lee S."/>
            <person name="Mata R."/>
            <person name="Mathew T."/>
            <person name="Moen C."/>
            <person name="Morales K."/>
            <person name="Munidasa M."/>
            <person name="Nazareth L."/>
            <person name="Ngo R."/>
            <person name="Nguyen L."/>
            <person name="Okwuonu G."/>
            <person name="Ongeri F."/>
            <person name="Patil S."/>
            <person name="Petrosino J."/>
            <person name="Pham C."/>
            <person name="Pham P."/>
            <person name="Pu L.-L."/>
            <person name="Puazo M."/>
            <person name="Raj R."/>
            <person name="Reid J."/>
            <person name="Rouhana J."/>
            <person name="Saada N."/>
            <person name="Shang Y."/>
            <person name="Simmons D."/>
            <person name="Thornton R."/>
            <person name="Warren J."/>
            <person name="Weissenberger G."/>
            <person name="Zhang J."/>
            <person name="Zhang L."/>
            <person name="Zhou C."/>
            <person name="Zhu D."/>
            <person name="Muzny D."/>
            <person name="Worley K."/>
            <person name="Gibbs R."/>
        </authorList>
    </citation>
    <scope>NUCLEOTIDE SEQUENCE [LARGE SCALE GENOMIC DNA]</scope>
    <source>
        <strain evidence="1 2">F0268</strain>
    </source>
</reference>
<protein>
    <submittedName>
        <fullName evidence="1">Uncharacterized protein</fullName>
    </submittedName>
</protein>
<organism evidence="1 2">
    <name type="scientific">Oribacterium sinus F0268</name>
    <dbReference type="NCBI Taxonomy" id="585501"/>
    <lineage>
        <taxon>Bacteria</taxon>
        <taxon>Bacillati</taxon>
        <taxon>Bacillota</taxon>
        <taxon>Clostridia</taxon>
        <taxon>Lachnospirales</taxon>
        <taxon>Lachnospiraceae</taxon>
        <taxon>Oribacterium</taxon>
    </lineage>
</organism>
<dbReference type="EMBL" id="ACKX01000127">
    <property type="protein sequence ID" value="EEJ51355.1"/>
    <property type="molecule type" value="Genomic_DNA"/>
</dbReference>